<dbReference type="Pfam" id="PF15072">
    <property type="entry name" value="HROB"/>
    <property type="match status" value="1"/>
</dbReference>
<accession>A0A2U1L7H1</accession>
<name>A0A2U1L7H1_ARTAN</name>
<dbReference type="EMBL" id="PKPP01011022">
    <property type="protein sequence ID" value="PWA44949.1"/>
    <property type="molecule type" value="Genomic_DNA"/>
</dbReference>
<sequence length="412" mass="45911">MDSASLEDDLEDPNMSLLQEGADSHGMFGYEVGFDMDVNDAAEDGKKDTGEHITTGGASVSTGSTQKIVESAAQTLVDISENPINDLIENLKSKQNAKQAVARKNKLQTEAQMLRHMKEYLKHQDNYTEAQLRGRSPEDIIHRYNIARRKNELFIPMDSEEEKRPGLRETSVRIIPGPAGVYQRAKLRKIADTREGRDVSTDTTQEYIRKVVADVGFDDNFTRGPWLSAVDYANANGWVVNGCLGDIKSYINKGKVDLVLAIIKSCTPNALGDLTVTLKDLSGSLSGTIHHKIINEGGYGKDINVRAALILRNISMFSPKSGHYLNTTMKNLVKVFKKDTPPGSSGILDEEEIMKLLEEEEMCEIELQLLGNVNDDEIQHTQDEEALNLALEEEARYARIDQARLQQEEEDV</sequence>
<dbReference type="PANTHER" id="PTHR14523">
    <property type="entry name" value="UNCHARACTERIZED PROTEIN C17ORF53 HOMOLOG"/>
    <property type="match status" value="1"/>
</dbReference>
<keyword evidence="4" id="KW-1185">Reference proteome</keyword>
<feature type="domain" description="Homologous recombination OB-fold protein OB-fold" evidence="2">
    <location>
        <begin position="255"/>
        <end position="339"/>
    </location>
</feature>
<dbReference type="Proteomes" id="UP000245207">
    <property type="component" value="Unassembled WGS sequence"/>
</dbReference>
<protein>
    <recommendedName>
        <fullName evidence="2">Homologous recombination OB-fold protein OB-fold domain-containing protein</fullName>
    </recommendedName>
</protein>
<dbReference type="OrthoDB" id="550780at2759"/>
<dbReference type="STRING" id="35608.A0A2U1L7H1"/>
<evidence type="ECO:0000313" key="3">
    <source>
        <dbReference type="EMBL" id="PWA44949.1"/>
    </source>
</evidence>
<dbReference type="InterPro" id="IPR058570">
    <property type="entry name" value="HROB_OB"/>
</dbReference>
<dbReference type="InterPro" id="IPR028045">
    <property type="entry name" value="HROB"/>
</dbReference>
<proteinExistence type="predicted"/>
<dbReference type="GO" id="GO:0000725">
    <property type="term" value="P:recombinational repair"/>
    <property type="evidence" value="ECO:0007669"/>
    <property type="project" value="InterPro"/>
</dbReference>
<organism evidence="3 4">
    <name type="scientific">Artemisia annua</name>
    <name type="common">Sweet wormwood</name>
    <dbReference type="NCBI Taxonomy" id="35608"/>
    <lineage>
        <taxon>Eukaryota</taxon>
        <taxon>Viridiplantae</taxon>
        <taxon>Streptophyta</taxon>
        <taxon>Embryophyta</taxon>
        <taxon>Tracheophyta</taxon>
        <taxon>Spermatophyta</taxon>
        <taxon>Magnoliopsida</taxon>
        <taxon>eudicotyledons</taxon>
        <taxon>Gunneridae</taxon>
        <taxon>Pentapetalae</taxon>
        <taxon>asterids</taxon>
        <taxon>campanulids</taxon>
        <taxon>Asterales</taxon>
        <taxon>Asteraceae</taxon>
        <taxon>Asteroideae</taxon>
        <taxon>Anthemideae</taxon>
        <taxon>Artemisiinae</taxon>
        <taxon>Artemisia</taxon>
    </lineage>
</organism>
<feature type="region of interest" description="Disordered" evidence="1">
    <location>
        <begin position="41"/>
        <end position="61"/>
    </location>
</feature>
<evidence type="ECO:0000256" key="1">
    <source>
        <dbReference type="SAM" id="MobiDB-lite"/>
    </source>
</evidence>
<comment type="caution">
    <text evidence="3">The sequence shown here is derived from an EMBL/GenBank/DDBJ whole genome shotgun (WGS) entry which is preliminary data.</text>
</comment>
<evidence type="ECO:0000313" key="4">
    <source>
        <dbReference type="Proteomes" id="UP000245207"/>
    </source>
</evidence>
<feature type="region of interest" description="Disordered" evidence="1">
    <location>
        <begin position="1"/>
        <end position="21"/>
    </location>
</feature>
<dbReference type="AlphaFoldDB" id="A0A2U1L7H1"/>
<dbReference type="PANTHER" id="PTHR14523:SF1">
    <property type="entry name" value="HOMOLOGOUS RECOMBINATION OB-FOLD PROTEIN"/>
    <property type="match status" value="1"/>
</dbReference>
<evidence type="ECO:0000259" key="2">
    <source>
        <dbReference type="Pfam" id="PF15072"/>
    </source>
</evidence>
<gene>
    <name evidence="3" type="ORF">CTI12_AA520230</name>
</gene>
<reference evidence="3 4" key="1">
    <citation type="journal article" date="2018" name="Mol. Plant">
        <title>The genome of Artemisia annua provides insight into the evolution of Asteraceae family and artemisinin biosynthesis.</title>
        <authorList>
            <person name="Shen Q."/>
            <person name="Zhang L."/>
            <person name="Liao Z."/>
            <person name="Wang S."/>
            <person name="Yan T."/>
            <person name="Shi P."/>
            <person name="Liu M."/>
            <person name="Fu X."/>
            <person name="Pan Q."/>
            <person name="Wang Y."/>
            <person name="Lv Z."/>
            <person name="Lu X."/>
            <person name="Zhang F."/>
            <person name="Jiang W."/>
            <person name="Ma Y."/>
            <person name="Chen M."/>
            <person name="Hao X."/>
            <person name="Li L."/>
            <person name="Tang Y."/>
            <person name="Lv G."/>
            <person name="Zhou Y."/>
            <person name="Sun X."/>
            <person name="Brodelius P.E."/>
            <person name="Rose J.K.C."/>
            <person name="Tang K."/>
        </authorList>
    </citation>
    <scope>NUCLEOTIDE SEQUENCE [LARGE SCALE GENOMIC DNA]</scope>
    <source>
        <strain evidence="4">cv. Huhao1</strain>
        <tissue evidence="3">Leaf</tissue>
    </source>
</reference>
<feature type="compositionally biased region" description="Acidic residues" evidence="1">
    <location>
        <begin position="1"/>
        <end position="12"/>
    </location>
</feature>